<feature type="transmembrane region" description="Helical" evidence="2">
    <location>
        <begin position="30"/>
        <end position="51"/>
    </location>
</feature>
<feature type="region of interest" description="Disordered" evidence="1">
    <location>
        <begin position="136"/>
        <end position="254"/>
    </location>
</feature>
<feature type="compositionally biased region" description="Low complexity" evidence="1">
    <location>
        <begin position="348"/>
        <end position="372"/>
    </location>
</feature>
<dbReference type="RefSeq" id="WP_377551830.1">
    <property type="nucleotide sequence ID" value="NZ_JBHSBN010000029.1"/>
</dbReference>
<reference evidence="4" key="1">
    <citation type="journal article" date="2019" name="Int. J. Syst. Evol. Microbiol.">
        <title>The Global Catalogue of Microorganisms (GCM) 10K type strain sequencing project: providing services to taxonomists for standard genome sequencing and annotation.</title>
        <authorList>
            <consortium name="The Broad Institute Genomics Platform"/>
            <consortium name="The Broad Institute Genome Sequencing Center for Infectious Disease"/>
            <person name="Wu L."/>
            <person name="Ma J."/>
        </authorList>
    </citation>
    <scope>NUCLEOTIDE SEQUENCE [LARGE SCALE GENOMIC DNA]</scope>
    <source>
        <strain evidence="4">2902at01</strain>
    </source>
</reference>
<protein>
    <submittedName>
        <fullName evidence="3">DUF6114 domain-containing protein</fullName>
    </submittedName>
</protein>
<evidence type="ECO:0000313" key="4">
    <source>
        <dbReference type="Proteomes" id="UP001595868"/>
    </source>
</evidence>
<gene>
    <name evidence="3" type="ORF">ACFOX0_28595</name>
</gene>
<feature type="region of interest" description="Disordered" evidence="1">
    <location>
        <begin position="344"/>
        <end position="418"/>
    </location>
</feature>
<accession>A0ABV8KV42</accession>
<dbReference type="Pfam" id="PF19609">
    <property type="entry name" value="DUF6114"/>
    <property type="match status" value="1"/>
</dbReference>
<feature type="transmembrane region" description="Helical" evidence="2">
    <location>
        <begin position="63"/>
        <end position="81"/>
    </location>
</feature>
<sequence>MTTADARPDRPGTFTRGWSAFRHWRRTRPFWGGLLLAVSGVEIFATTQMSLAGLSFQMGPTGFLSWLIPTILVACGMLLWFTPQQRMFYAVVGSVTAVFSLIAVNLGGFFIGLLIGMVGAALGFAWTPLAPVRPAIADSPAEPEPDTGVDGLLDGNQGWPAGDEPDRPVAAVPSAGDRAPADLLHDTLPAPRNPLREPAPGDTATGDRPDHGGDRAGAGYGTGYDETRGEHHSTYWPDPDQGAAGGPAPTERRSGRTPPLYVAIFLAASLSLAGAVVAHNALPAYAAVPGCPSTARPTPAATPPVTPTPGQEISPTPDPNAKESNGNIITDIVDGIVGIFGGGTAKESAAPTPSGSAGASARAASPTPTASGGQQSRPGCAQPNQPKPGAKQPVPKAGKPAPLIATDEDQPPVAKVPSRLTGSKVTMSKLRLAGIVELPTEGGGTLRALKFSMSRAVTDDFTLDVPGKPGLLFKTKALTVDGDVAFYATRFVGRIPVLGIKVTLTPDLPIPPDGIPITVPFDVVFDDPDMQLAYVQCHTLTAKPKLDLTLP</sequence>
<keyword evidence="2" id="KW-0472">Membrane</keyword>
<keyword evidence="4" id="KW-1185">Reference proteome</keyword>
<dbReference type="Proteomes" id="UP001595868">
    <property type="component" value="Unassembled WGS sequence"/>
</dbReference>
<proteinExistence type="predicted"/>
<keyword evidence="2" id="KW-0812">Transmembrane</keyword>
<comment type="caution">
    <text evidence="3">The sequence shown here is derived from an EMBL/GenBank/DDBJ whole genome shotgun (WGS) entry which is preliminary data.</text>
</comment>
<evidence type="ECO:0000256" key="1">
    <source>
        <dbReference type="SAM" id="MobiDB-lite"/>
    </source>
</evidence>
<evidence type="ECO:0000256" key="2">
    <source>
        <dbReference type="SAM" id="Phobius"/>
    </source>
</evidence>
<keyword evidence="2" id="KW-1133">Transmembrane helix</keyword>
<feature type="region of interest" description="Disordered" evidence="1">
    <location>
        <begin position="295"/>
        <end position="326"/>
    </location>
</feature>
<organism evidence="3 4">
    <name type="scientific">Micromonospora zhanjiangensis</name>
    <dbReference type="NCBI Taxonomy" id="1522057"/>
    <lineage>
        <taxon>Bacteria</taxon>
        <taxon>Bacillati</taxon>
        <taxon>Actinomycetota</taxon>
        <taxon>Actinomycetes</taxon>
        <taxon>Micromonosporales</taxon>
        <taxon>Micromonosporaceae</taxon>
        <taxon>Micromonospora</taxon>
    </lineage>
</organism>
<dbReference type="EMBL" id="JBHSBN010000029">
    <property type="protein sequence ID" value="MFC4109874.1"/>
    <property type="molecule type" value="Genomic_DNA"/>
</dbReference>
<feature type="compositionally biased region" description="Basic and acidic residues" evidence="1">
    <location>
        <begin position="205"/>
        <end position="214"/>
    </location>
</feature>
<evidence type="ECO:0000313" key="3">
    <source>
        <dbReference type="EMBL" id="MFC4109874.1"/>
    </source>
</evidence>
<dbReference type="InterPro" id="IPR046096">
    <property type="entry name" value="DUF6114"/>
</dbReference>
<feature type="transmembrane region" description="Helical" evidence="2">
    <location>
        <begin position="88"/>
        <end position="104"/>
    </location>
</feature>
<name>A0ABV8KV42_9ACTN</name>